<feature type="transmembrane region" description="Helical" evidence="1">
    <location>
        <begin position="266"/>
        <end position="282"/>
    </location>
</feature>
<dbReference type="PANTHER" id="PTHR38684:SF1">
    <property type="entry name" value="PROTEIN AMPE"/>
    <property type="match status" value="1"/>
</dbReference>
<name>A0ABT0LF32_9GAMM</name>
<dbReference type="InterPro" id="IPR031347">
    <property type="entry name" value="AmpE"/>
</dbReference>
<organism evidence="2 3">
    <name type="scientific">Shewanella surugensis</name>
    <dbReference type="NCBI Taxonomy" id="212020"/>
    <lineage>
        <taxon>Bacteria</taxon>
        <taxon>Pseudomonadati</taxon>
        <taxon>Pseudomonadota</taxon>
        <taxon>Gammaproteobacteria</taxon>
        <taxon>Alteromonadales</taxon>
        <taxon>Shewanellaceae</taxon>
        <taxon>Shewanella</taxon>
    </lineage>
</organism>
<evidence type="ECO:0000313" key="2">
    <source>
        <dbReference type="EMBL" id="MCL1125766.1"/>
    </source>
</evidence>
<evidence type="ECO:0000313" key="3">
    <source>
        <dbReference type="Proteomes" id="UP001203423"/>
    </source>
</evidence>
<comment type="caution">
    <text evidence="2">The sequence shown here is derived from an EMBL/GenBank/DDBJ whole genome shotgun (WGS) entry which is preliminary data.</text>
</comment>
<keyword evidence="1" id="KW-0472">Membrane</keyword>
<feature type="transmembrane region" description="Helical" evidence="1">
    <location>
        <begin position="146"/>
        <end position="168"/>
    </location>
</feature>
<gene>
    <name evidence="2" type="primary">ampE</name>
    <name evidence="2" type="ORF">L2764_15105</name>
</gene>
<dbReference type="Pfam" id="PF17113">
    <property type="entry name" value="AmpE"/>
    <property type="match status" value="1"/>
</dbReference>
<dbReference type="InterPro" id="IPR052966">
    <property type="entry name" value="Beta-lactamase_Reg"/>
</dbReference>
<dbReference type="NCBIfam" id="NF008219">
    <property type="entry name" value="PRK10987.1"/>
    <property type="match status" value="1"/>
</dbReference>
<feature type="transmembrane region" description="Helical" evidence="1">
    <location>
        <begin position="72"/>
        <end position="89"/>
    </location>
</feature>
<sequence length="283" mass="32112">MTLFVLLVAILIERFQFLPSSWQFSLLMSRYHEMLFGDEQLKSKLMLVLAVVFPTLVVILISWLINDFLWGALNLLLWLSVAVICFSHQEQRKAFKAYMQSACRDDVQGCFHHAEELEPSQCLEVVSEYELGAKVGQSIAWVNYRYFGAIALYLIVCGPIGALFYGTVRFYSELSKRNELHLPWVDCLLFVLDWIPSRVFTFGYVLSGKFSQGFAMWLSTAMDVKCSARDMVTKVAMAAETVAETSQESVCVQSTLSLLQLSKRNLILLIIVVALLTIFGVIK</sequence>
<dbReference type="EMBL" id="JAKIKS010000060">
    <property type="protein sequence ID" value="MCL1125766.1"/>
    <property type="molecule type" value="Genomic_DNA"/>
</dbReference>
<accession>A0ABT0LF32</accession>
<proteinExistence type="predicted"/>
<keyword evidence="1" id="KW-1133">Transmembrane helix</keyword>
<evidence type="ECO:0000256" key="1">
    <source>
        <dbReference type="SAM" id="Phobius"/>
    </source>
</evidence>
<reference evidence="2 3" key="1">
    <citation type="submission" date="2022-01" db="EMBL/GenBank/DDBJ databases">
        <title>Whole genome-based taxonomy of the Shewanellaceae.</title>
        <authorList>
            <person name="Martin-Rodriguez A.J."/>
        </authorList>
    </citation>
    <scope>NUCLEOTIDE SEQUENCE [LARGE SCALE GENOMIC DNA]</scope>
    <source>
        <strain evidence="2 3">DSM 17177</strain>
    </source>
</reference>
<dbReference type="PANTHER" id="PTHR38684">
    <property type="entry name" value="PROTEIN AMPE"/>
    <property type="match status" value="1"/>
</dbReference>
<feature type="transmembrane region" description="Helical" evidence="1">
    <location>
        <begin position="45"/>
        <end position="65"/>
    </location>
</feature>
<keyword evidence="1" id="KW-0812">Transmembrane</keyword>
<keyword evidence="3" id="KW-1185">Reference proteome</keyword>
<dbReference type="RefSeq" id="WP_248941100.1">
    <property type="nucleotide sequence ID" value="NZ_JAKIKS010000060.1"/>
</dbReference>
<dbReference type="Proteomes" id="UP001203423">
    <property type="component" value="Unassembled WGS sequence"/>
</dbReference>
<protein>
    <submittedName>
        <fullName evidence="2">Beta-lactamase regulator AmpE</fullName>
    </submittedName>
</protein>